<reference evidence="12 13" key="1">
    <citation type="submission" date="2018-02" db="EMBL/GenBank/DDBJ databases">
        <title>A novel lanthanide dependent methylotroph, Methylotenera sp. La3113.</title>
        <authorList>
            <person name="Lv H."/>
            <person name="Tani A."/>
        </authorList>
    </citation>
    <scope>NUCLEOTIDE SEQUENCE [LARGE SCALE GENOMIC DNA]</scope>
    <source>
        <strain evidence="12 13">La3113</strain>
    </source>
</reference>
<protein>
    <recommendedName>
        <fullName evidence="10">Phosphoheptose isomerase</fullName>
        <ecNumber evidence="10">5.3.1.28</ecNumber>
    </recommendedName>
    <alternativeName>
        <fullName evidence="10">Sedoheptulose 7-phosphate isomerase</fullName>
    </alternativeName>
</protein>
<evidence type="ECO:0000259" key="11">
    <source>
        <dbReference type="PROSITE" id="PS51464"/>
    </source>
</evidence>
<dbReference type="EC" id="5.3.1.28" evidence="10"/>
<evidence type="ECO:0000256" key="10">
    <source>
        <dbReference type="HAMAP-Rule" id="MF_00067"/>
    </source>
</evidence>
<dbReference type="GO" id="GO:2001061">
    <property type="term" value="P:D-glycero-D-manno-heptose 7-phosphate biosynthetic process"/>
    <property type="evidence" value="ECO:0007669"/>
    <property type="project" value="UniProtKB-UniPathway"/>
</dbReference>
<dbReference type="Gene3D" id="3.40.50.10490">
    <property type="entry name" value="Glucose-6-phosphate isomerase like protein, domain 1"/>
    <property type="match status" value="1"/>
</dbReference>
<organism evidence="12 13">
    <name type="scientific">Methylotenera oryzisoli</name>
    <dbReference type="NCBI Taxonomy" id="2080758"/>
    <lineage>
        <taxon>Bacteria</taxon>
        <taxon>Pseudomonadati</taxon>
        <taxon>Pseudomonadota</taxon>
        <taxon>Betaproteobacteria</taxon>
        <taxon>Nitrosomonadales</taxon>
        <taxon>Methylophilaceae</taxon>
        <taxon>Methylotenera</taxon>
    </lineage>
</organism>
<dbReference type="RefSeq" id="WP_019898851.1">
    <property type="nucleotide sequence ID" value="NZ_PQVH01000005.1"/>
</dbReference>
<comment type="pathway">
    <text evidence="10">Carbohydrate biosynthesis; D-glycero-D-manno-heptose 7-phosphate biosynthesis; D-glycero-alpha-D-manno-heptose 7-phosphate and D-glycero-beta-D-manno-heptose 7-phosphate from sedoheptulose 7-phosphate: step 1/1.</text>
</comment>
<evidence type="ECO:0000256" key="6">
    <source>
        <dbReference type="ARBA" id="ARBA00022723"/>
    </source>
</evidence>
<dbReference type="InterPro" id="IPR001347">
    <property type="entry name" value="SIS_dom"/>
</dbReference>
<evidence type="ECO:0000256" key="4">
    <source>
        <dbReference type="ARBA" id="ARBA00009894"/>
    </source>
</evidence>
<feature type="binding site" evidence="10">
    <location>
        <begin position="49"/>
        <end position="51"/>
    </location>
    <ligand>
        <name>substrate</name>
    </ligand>
</feature>
<comment type="catalytic activity">
    <reaction evidence="1 10">
        <text>2 D-sedoheptulose 7-phosphate = D-glycero-alpha-D-manno-heptose 7-phosphate + D-glycero-beta-D-manno-heptose 7-phosphate</text>
        <dbReference type="Rhea" id="RHEA:27489"/>
        <dbReference type="ChEBI" id="CHEBI:57483"/>
        <dbReference type="ChEBI" id="CHEBI:60203"/>
        <dbReference type="ChEBI" id="CHEBI:60204"/>
        <dbReference type="EC" id="5.3.1.28"/>
    </reaction>
</comment>
<evidence type="ECO:0000256" key="9">
    <source>
        <dbReference type="ARBA" id="ARBA00023277"/>
    </source>
</evidence>
<keyword evidence="5 10" id="KW-0963">Cytoplasm</keyword>
<dbReference type="InterPro" id="IPR035461">
    <property type="entry name" value="GmhA/DiaA"/>
</dbReference>
<comment type="caution">
    <text evidence="12">The sequence shown here is derived from an EMBL/GenBank/DDBJ whole genome shotgun (WGS) entry which is preliminary data.</text>
</comment>
<dbReference type="PANTHER" id="PTHR30390:SF6">
    <property type="entry name" value="DNAA INITIATOR-ASSOCIATING PROTEIN DIAA"/>
    <property type="match status" value="1"/>
</dbReference>
<feature type="binding site" evidence="10">
    <location>
        <begin position="91"/>
        <end position="92"/>
    </location>
    <ligand>
        <name>substrate</name>
    </ligand>
</feature>
<dbReference type="InterPro" id="IPR046348">
    <property type="entry name" value="SIS_dom_sf"/>
</dbReference>
<feature type="binding site" evidence="10">
    <location>
        <position position="58"/>
    </location>
    <ligand>
        <name>Zn(2+)</name>
        <dbReference type="ChEBI" id="CHEBI:29105"/>
    </ligand>
</feature>
<dbReference type="CDD" id="cd05006">
    <property type="entry name" value="SIS_GmhA"/>
    <property type="match status" value="1"/>
</dbReference>
<evidence type="ECO:0000256" key="7">
    <source>
        <dbReference type="ARBA" id="ARBA00022833"/>
    </source>
</evidence>
<dbReference type="HAMAP" id="MF_00067">
    <property type="entry name" value="GmhA"/>
    <property type="match status" value="1"/>
</dbReference>
<dbReference type="GO" id="GO:0008270">
    <property type="term" value="F:zinc ion binding"/>
    <property type="evidence" value="ECO:0007669"/>
    <property type="project" value="UniProtKB-UniRule"/>
</dbReference>
<feature type="domain" description="SIS" evidence="11">
    <location>
        <begin position="34"/>
        <end position="194"/>
    </location>
</feature>
<comment type="miscellaneous">
    <text evidence="10">The reaction produces a racemic mixture of D-glycero-alpha-D-manno-heptose 7-phosphate and D-glycero-beta-D-manno-heptose 7-phosphate.</text>
</comment>
<name>A0A4Y9VTT3_9PROT</name>
<gene>
    <name evidence="10" type="primary">gmhA</name>
    <name evidence="12" type="ORF">C3Y98_02650</name>
</gene>
<dbReference type="InterPro" id="IPR004515">
    <property type="entry name" value="Phosphoheptose_Isoase"/>
</dbReference>
<feature type="binding site" evidence="10">
    <location>
        <begin position="117"/>
        <end position="119"/>
    </location>
    <ligand>
        <name>substrate</name>
    </ligand>
</feature>
<feature type="binding site" evidence="10">
    <location>
        <position position="172"/>
    </location>
    <ligand>
        <name>substrate</name>
    </ligand>
</feature>
<dbReference type="GO" id="GO:0008968">
    <property type="term" value="F:D-sedoheptulose 7-phosphate isomerase activity"/>
    <property type="evidence" value="ECO:0007669"/>
    <property type="project" value="UniProtKB-UniRule"/>
</dbReference>
<keyword evidence="13" id="KW-1185">Reference proteome</keyword>
<evidence type="ECO:0000313" key="13">
    <source>
        <dbReference type="Proteomes" id="UP000297706"/>
    </source>
</evidence>
<evidence type="ECO:0000313" key="12">
    <source>
        <dbReference type="EMBL" id="TFW72525.1"/>
    </source>
</evidence>
<comment type="function">
    <text evidence="2 10">Catalyzes the isomerization of sedoheptulose 7-phosphate in D-glycero-D-manno-heptose 7-phosphate.</text>
</comment>
<comment type="similarity">
    <text evidence="4 10">Belongs to the SIS family. GmhA subfamily.</text>
</comment>
<dbReference type="GO" id="GO:0097367">
    <property type="term" value="F:carbohydrate derivative binding"/>
    <property type="evidence" value="ECO:0007669"/>
    <property type="project" value="InterPro"/>
</dbReference>
<evidence type="ECO:0000256" key="8">
    <source>
        <dbReference type="ARBA" id="ARBA00023235"/>
    </source>
</evidence>
<sequence length="194" mass="20727">MSNFIVDHFKDVAKLITESAISLQVPISEAIALFTLSLKHGNKILACGNGGSAADAQHFTSELMGRFEKERGPLPAVALNTDTSLLTAVANDYHFKQVFARQVYGLGRAGDVLLAISTSGNSSNIIAAVEAAHKLEISVVMLTGRDGGILSKTLNPNDILINVAHSRTAFIQEVHAIVIHCLCEGVDNHLIQLD</sequence>
<feature type="binding site" evidence="10">
    <location>
        <position position="172"/>
    </location>
    <ligand>
        <name>Zn(2+)</name>
        <dbReference type="ChEBI" id="CHEBI:29105"/>
    </ligand>
</feature>
<dbReference type="Pfam" id="PF13580">
    <property type="entry name" value="SIS_2"/>
    <property type="match status" value="1"/>
</dbReference>
<dbReference type="EMBL" id="PQVH01000005">
    <property type="protein sequence ID" value="TFW72525.1"/>
    <property type="molecule type" value="Genomic_DNA"/>
</dbReference>
<dbReference type="GO" id="GO:0005975">
    <property type="term" value="P:carbohydrate metabolic process"/>
    <property type="evidence" value="ECO:0007669"/>
    <property type="project" value="UniProtKB-UniRule"/>
</dbReference>
<dbReference type="SUPFAM" id="SSF53697">
    <property type="entry name" value="SIS domain"/>
    <property type="match status" value="1"/>
</dbReference>
<proteinExistence type="inferred from homology"/>
<dbReference type="InterPro" id="IPR050099">
    <property type="entry name" value="SIS_GmhA/DiaA_subfam"/>
</dbReference>
<dbReference type="PROSITE" id="PS51464">
    <property type="entry name" value="SIS"/>
    <property type="match status" value="1"/>
</dbReference>
<dbReference type="PANTHER" id="PTHR30390">
    <property type="entry name" value="SEDOHEPTULOSE 7-PHOSPHATE ISOMERASE / DNAA INITIATOR-ASSOCIATING FACTOR FOR REPLICATION INITIATION"/>
    <property type="match status" value="1"/>
</dbReference>
<keyword evidence="7 10" id="KW-0862">Zinc</keyword>
<feature type="binding site" evidence="10">
    <location>
        <position position="62"/>
    </location>
    <ligand>
        <name>Zn(2+)</name>
        <dbReference type="ChEBI" id="CHEBI:29105"/>
    </ligand>
</feature>
<comment type="cofactor">
    <cofactor evidence="10">
        <name>Zn(2+)</name>
        <dbReference type="ChEBI" id="CHEBI:29105"/>
    </cofactor>
    <text evidence="10">Binds 1 zinc ion per subunit.</text>
</comment>
<evidence type="ECO:0000256" key="5">
    <source>
        <dbReference type="ARBA" id="ARBA00022490"/>
    </source>
</evidence>
<feature type="binding site" evidence="10">
    <location>
        <position position="122"/>
    </location>
    <ligand>
        <name>substrate</name>
    </ligand>
</feature>
<keyword evidence="8 10" id="KW-0413">Isomerase</keyword>
<dbReference type="Proteomes" id="UP000297706">
    <property type="component" value="Unassembled WGS sequence"/>
</dbReference>
<keyword evidence="6 10" id="KW-0479">Metal-binding</keyword>
<feature type="binding site" evidence="10">
    <location>
        <position position="62"/>
    </location>
    <ligand>
        <name>substrate</name>
    </ligand>
</feature>
<dbReference type="AlphaFoldDB" id="A0A4Y9VTT3"/>
<comment type="subcellular location">
    <subcellularLocation>
        <location evidence="3 10">Cytoplasm</location>
    </subcellularLocation>
</comment>
<evidence type="ECO:0000256" key="1">
    <source>
        <dbReference type="ARBA" id="ARBA00000348"/>
    </source>
</evidence>
<evidence type="ECO:0000256" key="3">
    <source>
        <dbReference type="ARBA" id="ARBA00004496"/>
    </source>
</evidence>
<evidence type="ECO:0000256" key="2">
    <source>
        <dbReference type="ARBA" id="ARBA00003172"/>
    </source>
</evidence>
<dbReference type="OrthoDB" id="9810929at2"/>
<accession>A0A4Y9VTT3</accession>
<dbReference type="UniPathway" id="UPA00041">
    <property type="reaction ID" value="UER00436"/>
</dbReference>
<keyword evidence="9 10" id="KW-0119">Carbohydrate metabolism</keyword>
<dbReference type="GO" id="GO:0005737">
    <property type="term" value="C:cytoplasm"/>
    <property type="evidence" value="ECO:0007669"/>
    <property type="project" value="UniProtKB-SubCell"/>
</dbReference>
<comment type="subunit">
    <text evidence="10">Homotetramer.</text>
</comment>
<feature type="binding site" evidence="10">
    <location>
        <position position="180"/>
    </location>
    <ligand>
        <name>Zn(2+)</name>
        <dbReference type="ChEBI" id="CHEBI:29105"/>
    </ligand>
</feature>